<sequence>MAVDSIVIDMVKLWV</sequence>
<evidence type="ECO:0000313" key="2">
    <source>
        <dbReference type="Proteomes" id="UP000055047"/>
    </source>
</evidence>
<evidence type="ECO:0000313" key="1">
    <source>
        <dbReference type="EMBL" id="CEG20779.1"/>
    </source>
</evidence>
<accession>A0A098EES8</accession>
<reference evidence="1 2" key="1">
    <citation type="submission" date="2014-09" db="EMBL/GenBank/DDBJ databases">
        <authorList>
            <person name="Loux Valentin"/>
            <person name="Dugat Thibaut"/>
        </authorList>
    </citation>
    <scope>NUCLEOTIDE SEQUENCE [LARGE SCALE GENOMIC DNA]</scope>
    <source>
        <strain evidence="1 2">BOV-10_179</strain>
    </source>
</reference>
<name>A0A098EES8_ANAPH</name>
<dbReference type="EMBL" id="CCXQ01000078">
    <property type="protein sequence ID" value="CEG20779.1"/>
    <property type="molecule type" value="Genomic_DNA"/>
</dbReference>
<protein>
    <submittedName>
        <fullName evidence="1">Uncharacterized protein</fullName>
    </submittedName>
</protein>
<proteinExistence type="predicted"/>
<organism evidence="1 2">
    <name type="scientific">Anaplasma phagocytophilum</name>
    <name type="common">Ehrlichia phagocytophila</name>
    <dbReference type="NCBI Taxonomy" id="948"/>
    <lineage>
        <taxon>Bacteria</taxon>
        <taxon>Pseudomonadati</taxon>
        <taxon>Pseudomonadota</taxon>
        <taxon>Alphaproteobacteria</taxon>
        <taxon>Rickettsiales</taxon>
        <taxon>Anaplasmataceae</taxon>
        <taxon>Anaplasma</taxon>
        <taxon>phagocytophilum group</taxon>
    </lineage>
</organism>
<dbReference type="Proteomes" id="UP000055047">
    <property type="component" value="Unassembled WGS sequence"/>
</dbReference>
<gene>
    <name evidence="1" type="ORF">ANAPHAGO_01027</name>
</gene>